<reference evidence="3" key="2">
    <citation type="submission" date="2021-09" db="EMBL/GenBank/DDBJ databases">
        <authorList>
            <person name="Jia N."/>
            <person name="Wang J."/>
            <person name="Shi W."/>
            <person name="Du L."/>
            <person name="Sun Y."/>
            <person name="Zhan W."/>
            <person name="Jiang J."/>
            <person name="Wang Q."/>
            <person name="Zhang B."/>
            <person name="Ji P."/>
            <person name="Sakyi L.B."/>
            <person name="Cui X."/>
            <person name="Yuan T."/>
            <person name="Jiang B."/>
            <person name="Yang W."/>
            <person name="Lam T.T.-Y."/>
            <person name="Chang Q."/>
            <person name="Ding S."/>
            <person name="Wang X."/>
            <person name="Zhu J."/>
            <person name="Ruan X."/>
            <person name="Zhao L."/>
            <person name="Wei J."/>
            <person name="Que T."/>
            <person name="Du C."/>
            <person name="Cheng J."/>
            <person name="Dai P."/>
            <person name="Han X."/>
            <person name="Huang E."/>
            <person name="Gao Y."/>
            <person name="Liu J."/>
            <person name="Shao H."/>
            <person name="Ye R."/>
            <person name="Li L."/>
            <person name="Wei W."/>
            <person name="Wang X."/>
            <person name="Wang C."/>
            <person name="Huo Q."/>
            <person name="Li W."/>
            <person name="Guo W."/>
            <person name="Chen H."/>
            <person name="Chen S."/>
            <person name="Zhou L."/>
            <person name="Zhou L."/>
            <person name="Ni X."/>
            <person name="Tian J."/>
            <person name="Zhou Y."/>
            <person name="Sheng Y."/>
            <person name="Liu T."/>
            <person name="Pan Y."/>
            <person name="Xia L."/>
            <person name="Li J."/>
            <person name="Zhao F."/>
            <person name="Cao W."/>
        </authorList>
    </citation>
    <scope>NUCLEOTIDE SEQUENCE</scope>
    <source>
        <strain evidence="3">Rmic-2018</strain>
        <tissue evidence="3">Larvae</tissue>
    </source>
</reference>
<name>A0A9J6EL31_RHIMP</name>
<feature type="coiled-coil region" evidence="1">
    <location>
        <begin position="44"/>
        <end position="78"/>
    </location>
</feature>
<sequence>MDCTASELPLPLENGASECCITATVQVDRAVQVSSLSSVSAMNKRKWRRKERDLNARIERLKNTIDKYKQELQKLKEESYVSAFLQVVEKAKEKDLAASILVEQVQNFAKKKPTWSELTVRHAVVLRNLSTRAYEHVRSTGILQLPCRSTLERFMGSSRGEVGVTELVKQRLSAELASHPSLQARACSLIVDEMRLKQRLLYHKQRDAFIVTTFSYTRPFAASRSPTCSNRSHQLPCAMVQKIAASSTSLPVLEPAHCRIPERVPACNDYRPTLGHFFPSLGELAHFPRTVEEPVFREHRYEPLLSDELRRVSVVCQYFSFYVGILLPTQAMQGMASLFDEAAPRRKRRGGDASSTKEAAATQNEVKKSRDQGS</sequence>
<reference evidence="3" key="1">
    <citation type="journal article" date="2020" name="Cell">
        <title>Large-Scale Comparative Analyses of Tick Genomes Elucidate Their Genetic Diversity and Vector Capacities.</title>
        <authorList>
            <consortium name="Tick Genome and Microbiome Consortium (TIGMIC)"/>
            <person name="Jia N."/>
            <person name="Wang J."/>
            <person name="Shi W."/>
            <person name="Du L."/>
            <person name="Sun Y."/>
            <person name="Zhan W."/>
            <person name="Jiang J.F."/>
            <person name="Wang Q."/>
            <person name="Zhang B."/>
            <person name="Ji P."/>
            <person name="Bell-Sakyi L."/>
            <person name="Cui X.M."/>
            <person name="Yuan T.T."/>
            <person name="Jiang B.G."/>
            <person name="Yang W.F."/>
            <person name="Lam T.T."/>
            <person name="Chang Q.C."/>
            <person name="Ding S.J."/>
            <person name="Wang X.J."/>
            <person name="Zhu J.G."/>
            <person name="Ruan X.D."/>
            <person name="Zhao L."/>
            <person name="Wei J.T."/>
            <person name="Ye R.Z."/>
            <person name="Que T.C."/>
            <person name="Du C.H."/>
            <person name="Zhou Y.H."/>
            <person name="Cheng J.X."/>
            <person name="Dai P.F."/>
            <person name="Guo W.B."/>
            <person name="Han X.H."/>
            <person name="Huang E.J."/>
            <person name="Li L.F."/>
            <person name="Wei W."/>
            <person name="Gao Y.C."/>
            <person name="Liu J.Z."/>
            <person name="Shao H.Z."/>
            <person name="Wang X."/>
            <person name="Wang C.C."/>
            <person name="Yang T.C."/>
            <person name="Huo Q.B."/>
            <person name="Li W."/>
            <person name="Chen H.Y."/>
            <person name="Chen S.E."/>
            <person name="Zhou L.G."/>
            <person name="Ni X.B."/>
            <person name="Tian J.H."/>
            <person name="Sheng Y."/>
            <person name="Liu T."/>
            <person name="Pan Y.S."/>
            <person name="Xia L.Y."/>
            <person name="Li J."/>
            <person name="Zhao F."/>
            <person name="Cao W.C."/>
        </authorList>
    </citation>
    <scope>NUCLEOTIDE SEQUENCE</scope>
    <source>
        <strain evidence="3">Rmic-2018</strain>
    </source>
</reference>
<organism evidence="3 4">
    <name type="scientific">Rhipicephalus microplus</name>
    <name type="common">Cattle tick</name>
    <name type="synonym">Boophilus microplus</name>
    <dbReference type="NCBI Taxonomy" id="6941"/>
    <lineage>
        <taxon>Eukaryota</taxon>
        <taxon>Metazoa</taxon>
        <taxon>Ecdysozoa</taxon>
        <taxon>Arthropoda</taxon>
        <taxon>Chelicerata</taxon>
        <taxon>Arachnida</taxon>
        <taxon>Acari</taxon>
        <taxon>Parasitiformes</taxon>
        <taxon>Ixodida</taxon>
        <taxon>Ixodoidea</taxon>
        <taxon>Ixodidae</taxon>
        <taxon>Rhipicephalinae</taxon>
        <taxon>Rhipicephalus</taxon>
        <taxon>Boophilus</taxon>
    </lineage>
</organism>
<keyword evidence="4" id="KW-1185">Reference proteome</keyword>
<dbReference type="Proteomes" id="UP000821866">
    <property type="component" value="Chromosome 11"/>
</dbReference>
<feature type="region of interest" description="Disordered" evidence="2">
    <location>
        <begin position="343"/>
        <end position="374"/>
    </location>
</feature>
<dbReference type="AlphaFoldDB" id="A0A9J6EL31"/>
<dbReference type="EMBL" id="JABSTU010000003">
    <property type="protein sequence ID" value="KAH8035046.1"/>
    <property type="molecule type" value="Genomic_DNA"/>
</dbReference>
<proteinExistence type="predicted"/>
<evidence type="ECO:0000256" key="2">
    <source>
        <dbReference type="SAM" id="MobiDB-lite"/>
    </source>
</evidence>
<comment type="caution">
    <text evidence="3">The sequence shown here is derived from an EMBL/GenBank/DDBJ whole genome shotgun (WGS) entry which is preliminary data.</text>
</comment>
<keyword evidence="1" id="KW-0175">Coiled coil</keyword>
<evidence type="ECO:0000313" key="3">
    <source>
        <dbReference type="EMBL" id="KAH8035046.1"/>
    </source>
</evidence>
<feature type="compositionally biased region" description="Basic and acidic residues" evidence="2">
    <location>
        <begin position="365"/>
        <end position="374"/>
    </location>
</feature>
<accession>A0A9J6EL31</accession>
<dbReference type="VEuPathDB" id="VectorBase:LOC119164620"/>
<evidence type="ECO:0000256" key="1">
    <source>
        <dbReference type="SAM" id="Coils"/>
    </source>
</evidence>
<evidence type="ECO:0000313" key="4">
    <source>
        <dbReference type="Proteomes" id="UP000821866"/>
    </source>
</evidence>
<gene>
    <name evidence="3" type="ORF">HPB51_004287</name>
</gene>
<feature type="compositionally biased region" description="Polar residues" evidence="2">
    <location>
        <begin position="353"/>
        <end position="364"/>
    </location>
</feature>
<protein>
    <submittedName>
        <fullName evidence="3">Uncharacterized protein</fullName>
    </submittedName>
</protein>